<protein>
    <submittedName>
        <fullName evidence="1">Uncharacterized protein</fullName>
    </submittedName>
</protein>
<comment type="caution">
    <text evidence="1">The sequence shown here is derived from an EMBL/GenBank/DDBJ whole genome shotgun (WGS) entry which is preliminary data.</text>
</comment>
<dbReference type="Proteomes" id="UP001589627">
    <property type="component" value="Unassembled WGS sequence"/>
</dbReference>
<organism evidence="1 2">
    <name type="scientific">Actinoallomurus acaciae</name>
    <dbReference type="NCBI Taxonomy" id="502577"/>
    <lineage>
        <taxon>Bacteria</taxon>
        <taxon>Bacillati</taxon>
        <taxon>Actinomycetota</taxon>
        <taxon>Actinomycetes</taxon>
        <taxon>Streptosporangiales</taxon>
        <taxon>Thermomonosporaceae</taxon>
        <taxon>Actinoallomurus</taxon>
    </lineage>
</organism>
<dbReference type="RefSeq" id="WP_378194636.1">
    <property type="nucleotide sequence ID" value="NZ_JBHLZP010000009.1"/>
</dbReference>
<keyword evidence="2" id="KW-1185">Reference proteome</keyword>
<sequence>MADLSFATAITAAAPEQLLHIEDEAGYSGLFSDVDDLAGALIAAALSGNKIISITPGPRGQKNRDLLTFAMVAEPQRAFIDKSFSLSAQQARGAWFLPEQASLKPVTMNMPAYLQHHPMHAITAAGHDVARLHLASTPDALATWALFIALFDTLMAPITERAAGSVQSAETQQQTWNAILDAYRRLGIQIDPAISLFAYRGGWTSLDRNGQIQARVALLDRLTNHDPRQIAARFRADRIRTLAAKTVKKSRSGTPLARQVLTRSLQPTLAAYFGGDWLAFLDYLQLPPNANEEIVTALPKPKLYVGGSAKAATAAAEHGLEVEDVQAMLAAFTGQGGPVSPVERRVEVLTRWWNQFDTIHARQATGMPSLWGLVEDGLYSIGYGPGPVPRLYRKLLTPELVSEVNELWDGITLPRWPETIVSEPYPHKLMAETLGPALTFWHGVALTAWYVCEGPSSRTPLTGLGSYHERDLTALADAKTPIHPSLFDELAQAERYLGPPEDLESYTHELPLPDGHIGIRVTGGGQRRAGFEILRDIITRHRRGWTRRYLAEYLYYRWNHELTTAARELHRFLAAKGKAPTFRQFARFATPAANHWFNGDLTALYTAVGEKAPAVTRRVDLLPIDAHDFVDAVYARLGGQRYDELLRITDFPAANRFRQQSRLAAASVYFLQIAEALGRIPEAAEFGANRFEWEWAGGLDKGWPIYQHTIEQILTKTHD</sequence>
<reference evidence="1 2" key="1">
    <citation type="submission" date="2024-09" db="EMBL/GenBank/DDBJ databases">
        <authorList>
            <person name="Sun Q."/>
            <person name="Mori K."/>
        </authorList>
    </citation>
    <scope>NUCLEOTIDE SEQUENCE [LARGE SCALE GENOMIC DNA]</scope>
    <source>
        <strain evidence="1 2">TBRC 0563</strain>
    </source>
</reference>
<accession>A0ABV5Y7Z7</accession>
<proteinExistence type="predicted"/>
<name>A0ABV5Y7Z7_9ACTN</name>
<evidence type="ECO:0000313" key="2">
    <source>
        <dbReference type="Proteomes" id="UP001589627"/>
    </source>
</evidence>
<dbReference type="EMBL" id="JBHLZP010000009">
    <property type="protein sequence ID" value="MFB9831148.1"/>
    <property type="molecule type" value="Genomic_DNA"/>
</dbReference>
<evidence type="ECO:0000313" key="1">
    <source>
        <dbReference type="EMBL" id="MFB9831148.1"/>
    </source>
</evidence>
<gene>
    <name evidence="1" type="ORF">ACFFNX_02980</name>
</gene>